<protein>
    <submittedName>
        <fullName evidence="1">Uncharacterized protein</fullName>
    </submittedName>
</protein>
<name>A0A9X1PTT2_STRM4</name>
<accession>A0A9X1PTT2</accession>
<dbReference type="Proteomes" id="UP001139384">
    <property type="component" value="Unassembled WGS sequence"/>
</dbReference>
<evidence type="ECO:0000313" key="1">
    <source>
        <dbReference type="EMBL" id="MCF1593417.1"/>
    </source>
</evidence>
<dbReference type="RefSeq" id="WP_234761733.1">
    <property type="nucleotide sequence ID" value="NZ_JAKEIP010000018.1"/>
</dbReference>
<dbReference type="AlphaFoldDB" id="A0A9X1PTT2"/>
<proteinExistence type="predicted"/>
<evidence type="ECO:0000313" key="2">
    <source>
        <dbReference type="Proteomes" id="UP001139384"/>
    </source>
</evidence>
<reference evidence="1" key="1">
    <citation type="submission" date="2022-01" db="EMBL/GenBank/DDBJ databases">
        <title>Draft Genome Sequences of Seven Type Strains of the Genus Streptomyces.</title>
        <authorList>
            <person name="Aziz S."/>
            <person name="Coretto E."/>
            <person name="Chronakova A."/>
            <person name="Sproer C."/>
            <person name="Huber K."/>
            <person name="Nouioui I."/>
            <person name="Gross H."/>
        </authorList>
    </citation>
    <scope>NUCLEOTIDE SEQUENCE</scope>
    <source>
        <strain evidence="1">DSM 103493</strain>
    </source>
</reference>
<organism evidence="1 2">
    <name type="scientific">Streptomyces muensis</name>
    <dbReference type="NCBI Taxonomy" id="1077944"/>
    <lineage>
        <taxon>Bacteria</taxon>
        <taxon>Bacillati</taxon>
        <taxon>Actinomycetota</taxon>
        <taxon>Actinomycetes</taxon>
        <taxon>Kitasatosporales</taxon>
        <taxon>Streptomycetaceae</taxon>
        <taxon>Streptomyces</taxon>
    </lineage>
</organism>
<comment type="caution">
    <text evidence="1">The sequence shown here is derived from an EMBL/GenBank/DDBJ whole genome shotgun (WGS) entry which is preliminary data.</text>
</comment>
<sequence length="122" mass="12921">MPELDFVHEADTENEPTDETLAFTVNGQQGSVIIDVTSTNMEGEPLRFDFSVTGPFAVAAVIVKGGPANDPTTGANLYDYRTTPAGQVEADETLHAQLNPNGTAYTGISHVAFCMVEDGAQT</sequence>
<keyword evidence="2" id="KW-1185">Reference proteome</keyword>
<dbReference type="EMBL" id="JAKEIP010000018">
    <property type="protein sequence ID" value="MCF1593417.1"/>
    <property type="molecule type" value="Genomic_DNA"/>
</dbReference>
<gene>
    <name evidence="1" type="ORF">L0P92_07535</name>
</gene>